<keyword evidence="5 6" id="KW-0472">Membrane</keyword>
<dbReference type="HOGENOM" id="CLU_055576_0_0_5"/>
<feature type="transmembrane region" description="Helical" evidence="6">
    <location>
        <begin position="266"/>
        <end position="294"/>
    </location>
</feature>
<dbReference type="InterPro" id="IPR003838">
    <property type="entry name" value="ABC3_permease_C"/>
</dbReference>
<feature type="transmembrane region" description="Helical" evidence="6">
    <location>
        <begin position="370"/>
        <end position="391"/>
    </location>
</feature>
<dbReference type="STRING" id="395965.Msil_3893"/>
<gene>
    <name evidence="9" type="ordered locus">Msil_3893</name>
</gene>
<keyword evidence="3 6" id="KW-0812">Transmembrane</keyword>
<feature type="domain" description="MacB-like periplasmic core" evidence="8">
    <location>
        <begin position="22"/>
        <end position="241"/>
    </location>
</feature>
<evidence type="ECO:0000313" key="10">
    <source>
        <dbReference type="Proteomes" id="UP000002257"/>
    </source>
</evidence>
<name>B8EMU5_METSB</name>
<evidence type="ECO:0000259" key="8">
    <source>
        <dbReference type="Pfam" id="PF12704"/>
    </source>
</evidence>
<evidence type="ECO:0000256" key="6">
    <source>
        <dbReference type="SAM" id="Phobius"/>
    </source>
</evidence>
<evidence type="ECO:0000256" key="2">
    <source>
        <dbReference type="ARBA" id="ARBA00022475"/>
    </source>
</evidence>
<keyword evidence="4 6" id="KW-1133">Transmembrane helix</keyword>
<evidence type="ECO:0000259" key="7">
    <source>
        <dbReference type="Pfam" id="PF02687"/>
    </source>
</evidence>
<evidence type="ECO:0000256" key="1">
    <source>
        <dbReference type="ARBA" id="ARBA00004651"/>
    </source>
</evidence>
<comment type="subcellular location">
    <subcellularLocation>
        <location evidence="1">Cell membrane</location>
        <topology evidence="1">Multi-pass membrane protein</topology>
    </subcellularLocation>
</comment>
<feature type="domain" description="ABC3 transporter permease C-terminal" evidence="7">
    <location>
        <begin position="273"/>
        <end position="381"/>
    </location>
</feature>
<evidence type="ECO:0000313" key="9">
    <source>
        <dbReference type="EMBL" id="ACK52774.1"/>
    </source>
</evidence>
<dbReference type="Proteomes" id="UP000002257">
    <property type="component" value="Chromosome"/>
</dbReference>
<dbReference type="eggNOG" id="COG0577">
    <property type="taxonomic scope" value="Bacteria"/>
</dbReference>
<evidence type="ECO:0000256" key="4">
    <source>
        <dbReference type="ARBA" id="ARBA00022989"/>
    </source>
</evidence>
<protein>
    <submittedName>
        <fullName evidence="9">Uncharacterized protein</fullName>
    </submittedName>
</protein>
<dbReference type="KEGG" id="msl:Msil_3893"/>
<dbReference type="AlphaFoldDB" id="B8EMU5"/>
<proteinExistence type="predicted"/>
<keyword evidence="2" id="KW-1003">Cell membrane</keyword>
<dbReference type="PANTHER" id="PTHR43738:SF2">
    <property type="entry name" value="ABC TRANSPORTER PERMEASE"/>
    <property type="match status" value="1"/>
</dbReference>
<reference evidence="9 10" key="1">
    <citation type="journal article" date="2010" name="J. Bacteriol.">
        <title>Complete genome sequence of the aerobic facultative methanotroph Methylocella silvestris BL2.</title>
        <authorList>
            <person name="Chen Y."/>
            <person name="Crombie A."/>
            <person name="Rahman M.T."/>
            <person name="Dedysh S.N."/>
            <person name="Liesack W."/>
            <person name="Stott M.B."/>
            <person name="Alam M."/>
            <person name="Theisen A.R."/>
            <person name="Murrell J.C."/>
            <person name="Dunfield P.F."/>
        </authorList>
    </citation>
    <scope>NUCLEOTIDE SEQUENCE [LARGE SCALE GENOMIC DNA]</scope>
    <source>
        <strain evidence="10">DSM 15510 / CIP 108128 / LMG 27833 / NCIMB 13906 / BL2</strain>
    </source>
</reference>
<keyword evidence="10" id="KW-1185">Reference proteome</keyword>
<feature type="transmembrane region" description="Helical" evidence="6">
    <location>
        <begin position="20"/>
        <end position="43"/>
    </location>
</feature>
<dbReference type="InterPro" id="IPR051125">
    <property type="entry name" value="ABC-4/HrtB_transporter"/>
</dbReference>
<sequence>MGIRFLLGSLALQNLGRRKARTVLLLAAVAICSGAVFTGAVLLRSIESSMLVGFTRLGADMLVVPQGTLTNLTAALLTAEPTDLTLEDNMLGRLAALKGVRRIGPQLIFRTDASGYGHGDEPVDLIAFDPARDITVQPWLDSRLDRPMREGDVIIGGRREEPLGSEVLIFGKPLIVYGKLGKSAVGTHERGLFIAFSTLNDLREIMVNICGKKAPLEPHKLSGVLVELAPGATTQQVRFAILANFPDVKVIAGESMLTSIRQSLTILLDGVLALMLVMFLSTALMVGVLFSVIITERRRELGLLKAIGARSGQIIGMLLTEAALATAAGGLIGCALGLLLLRGFEHSLVYYLASVGVPFVWLNTGAVMLIAFSCVLLASATGAAGAFYPAWRTSREQPYDLIRSEG</sequence>
<dbReference type="EMBL" id="CP001280">
    <property type="protein sequence ID" value="ACK52774.1"/>
    <property type="molecule type" value="Genomic_DNA"/>
</dbReference>
<organism evidence="9 10">
    <name type="scientific">Methylocella silvestris (strain DSM 15510 / CIP 108128 / LMG 27833 / NCIMB 13906 / BL2)</name>
    <dbReference type="NCBI Taxonomy" id="395965"/>
    <lineage>
        <taxon>Bacteria</taxon>
        <taxon>Pseudomonadati</taxon>
        <taxon>Pseudomonadota</taxon>
        <taxon>Alphaproteobacteria</taxon>
        <taxon>Hyphomicrobiales</taxon>
        <taxon>Beijerinckiaceae</taxon>
        <taxon>Methylocella</taxon>
    </lineage>
</organism>
<dbReference type="Pfam" id="PF12704">
    <property type="entry name" value="MacB_PCD"/>
    <property type="match status" value="1"/>
</dbReference>
<dbReference type="GO" id="GO:0005886">
    <property type="term" value="C:plasma membrane"/>
    <property type="evidence" value="ECO:0007669"/>
    <property type="project" value="UniProtKB-SubCell"/>
</dbReference>
<evidence type="ECO:0000256" key="5">
    <source>
        <dbReference type="ARBA" id="ARBA00023136"/>
    </source>
</evidence>
<accession>B8EMU5</accession>
<dbReference type="InterPro" id="IPR025857">
    <property type="entry name" value="MacB_PCD"/>
</dbReference>
<dbReference type="Pfam" id="PF02687">
    <property type="entry name" value="FtsX"/>
    <property type="match status" value="1"/>
</dbReference>
<feature type="transmembrane region" description="Helical" evidence="6">
    <location>
        <begin position="314"/>
        <end position="341"/>
    </location>
</feature>
<dbReference type="PANTHER" id="PTHR43738">
    <property type="entry name" value="ABC TRANSPORTER, MEMBRANE PROTEIN"/>
    <property type="match status" value="1"/>
</dbReference>
<evidence type="ECO:0000256" key="3">
    <source>
        <dbReference type="ARBA" id="ARBA00022692"/>
    </source>
</evidence>